<name>A0ABT0AIQ5_9LACT</name>
<gene>
    <name evidence="1" type="ORF">GYN19_00425</name>
</gene>
<dbReference type="EMBL" id="JAAEDA010000001">
    <property type="protein sequence ID" value="MCJ1976422.1"/>
    <property type="molecule type" value="Genomic_DNA"/>
</dbReference>
<reference evidence="1 2" key="1">
    <citation type="journal article" date="2022" name="Microbiol. Res.">
        <title>Comparative genome analysis, predicted lifestyle and antimicrobial strategies of Lactococcus carnosus and Lactococcus paracarnosus isolated from meat.</title>
        <authorList>
            <person name="Werum V."/>
            <person name="Ehrmann M."/>
            <person name="Vogel R."/>
            <person name="Hilgarth M."/>
        </authorList>
    </citation>
    <scope>NUCLEOTIDE SEQUENCE [LARGE SCALE GENOMIC DNA]</scope>
    <source>
        <strain evidence="1 2">TMW21897</strain>
    </source>
</reference>
<organism evidence="1 2">
    <name type="scientific">Pseudolactococcus paracarnosus</name>
    <dbReference type="NCBI Taxonomy" id="2749962"/>
    <lineage>
        <taxon>Bacteria</taxon>
        <taxon>Bacillati</taxon>
        <taxon>Bacillota</taxon>
        <taxon>Bacilli</taxon>
        <taxon>Lactobacillales</taxon>
        <taxon>Streptococcaceae</taxon>
        <taxon>Pseudolactococcus</taxon>
    </lineage>
</organism>
<keyword evidence="2" id="KW-1185">Reference proteome</keyword>
<evidence type="ECO:0000313" key="1">
    <source>
        <dbReference type="EMBL" id="MCJ1976422.1"/>
    </source>
</evidence>
<evidence type="ECO:0000313" key="2">
    <source>
        <dbReference type="Proteomes" id="UP001522462"/>
    </source>
</evidence>
<dbReference type="RefSeq" id="WP_243913252.1">
    <property type="nucleotide sequence ID" value="NZ_JAAECY010000004.1"/>
</dbReference>
<sequence>MEDDKTLRDLNDRVYQVNPKFGNGNRKRYVEKSTNDLNKNEKNTLVAGDKHFQVISTENGRWGFQGMAVAPIINGNPDYNQVTVVAAGTDPNDKLDVLEAVDGATNIGSLQEPVAEKFVDKMMRQHPDWKIMQLTGYSQSAYMLKVGAKYQIPTVTFNGWFQYGTLTSEEKIFMKNNANFFTNYRKKEDAVTWWNDFNSSSFNSDDFGTVVWLAGKSHHLADWQFDKTGMIILPDNPETQSAIKAQKERLLQVQLAKHMSRLTVIKRQLTASGGGLSTNEKLYLDSEASRIIVQKLASDFKLATEKLIAIYQTAITEAQELWQNTLYESRSMGTLLTEWEVRETLQMVGFTEQTVITNPCYTYQDKLTKIMTVASDFDRLTNEITAKISEIVQRDSDLAYQLKGI</sequence>
<proteinExistence type="predicted"/>
<dbReference type="Proteomes" id="UP001522462">
    <property type="component" value="Unassembled WGS sequence"/>
</dbReference>
<comment type="caution">
    <text evidence="1">The sequence shown here is derived from an EMBL/GenBank/DDBJ whole genome shotgun (WGS) entry which is preliminary data.</text>
</comment>
<protein>
    <submittedName>
        <fullName evidence="1">Uncharacterized protein</fullName>
    </submittedName>
</protein>
<accession>A0ABT0AIQ5</accession>